<proteinExistence type="predicted"/>
<reference evidence="2" key="1">
    <citation type="submission" date="2014-11" db="EMBL/GenBank/DDBJ databases">
        <authorList>
            <person name="Amaro Gonzalez C."/>
        </authorList>
    </citation>
    <scope>NUCLEOTIDE SEQUENCE</scope>
</reference>
<dbReference type="AlphaFoldDB" id="A0A0E9Q6D0"/>
<keyword evidence="1" id="KW-0812">Transmembrane</keyword>
<feature type="transmembrane region" description="Helical" evidence="1">
    <location>
        <begin position="6"/>
        <end position="25"/>
    </location>
</feature>
<name>A0A0E9Q6D0_ANGAN</name>
<reference evidence="2" key="2">
    <citation type="journal article" date="2015" name="Fish Shellfish Immunol.">
        <title>Early steps in the European eel (Anguilla anguilla)-Vibrio vulnificus interaction in the gills: Role of the RtxA13 toxin.</title>
        <authorList>
            <person name="Callol A."/>
            <person name="Pajuelo D."/>
            <person name="Ebbesson L."/>
            <person name="Teles M."/>
            <person name="MacKenzie S."/>
            <person name="Amaro C."/>
        </authorList>
    </citation>
    <scope>NUCLEOTIDE SEQUENCE</scope>
</reference>
<keyword evidence="1" id="KW-0472">Membrane</keyword>
<accession>A0A0E9Q6D0</accession>
<protein>
    <submittedName>
        <fullName evidence="2">Uncharacterized protein</fullName>
    </submittedName>
</protein>
<dbReference type="EMBL" id="GBXM01096697">
    <property type="protein sequence ID" value="JAH11880.1"/>
    <property type="molecule type" value="Transcribed_RNA"/>
</dbReference>
<sequence>MLVNHLTVTFLIIVFLCFVMNNSLLQRLKDSFALHLNMFCIAHYDRC</sequence>
<evidence type="ECO:0000256" key="1">
    <source>
        <dbReference type="SAM" id="Phobius"/>
    </source>
</evidence>
<evidence type="ECO:0000313" key="2">
    <source>
        <dbReference type="EMBL" id="JAH11880.1"/>
    </source>
</evidence>
<organism evidence="2">
    <name type="scientific">Anguilla anguilla</name>
    <name type="common">European freshwater eel</name>
    <name type="synonym">Muraena anguilla</name>
    <dbReference type="NCBI Taxonomy" id="7936"/>
    <lineage>
        <taxon>Eukaryota</taxon>
        <taxon>Metazoa</taxon>
        <taxon>Chordata</taxon>
        <taxon>Craniata</taxon>
        <taxon>Vertebrata</taxon>
        <taxon>Euteleostomi</taxon>
        <taxon>Actinopterygii</taxon>
        <taxon>Neopterygii</taxon>
        <taxon>Teleostei</taxon>
        <taxon>Anguilliformes</taxon>
        <taxon>Anguillidae</taxon>
        <taxon>Anguilla</taxon>
    </lineage>
</organism>
<keyword evidence="1" id="KW-1133">Transmembrane helix</keyword>